<keyword evidence="3" id="KW-0862">Zinc</keyword>
<dbReference type="CDD" id="cd16514">
    <property type="entry name" value="RING-HC_LONFs_rpt2"/>
    <property type="match status" value="1"/>
</dbReference>
<dbReference type="Pfam" id="PF13445">
    <property type="entry name" value="zf-RING_UBOX"/>
    <property type="match status" value="1"/>
</dbReference>
<dbReference type="AlphaFoldDB" id="A0A6A5S5I0"/>
<accession>A0A6A5S5I0</accession>
<dbReference type="InterPro" id="IPR015947">
    <property type="entry name" value="PUA-like_sf"/>
</dbReference>
<feature type="region of interest" description="Disordered" evidence="5">
    <location>
        <begin position="161"/>
        <end position="181"/>
    </location>
</feature>
<evidence type="ECO:0000256" key="1">
    <source>
        <dbReference type="ARBA" id="ARBA00022723"/>
    </source>
</evidence>
<dbReference type="Proteomes" id="UP000800082">
    <property type="component" value="Unassembled WGS sequence"/>
</dbReference>
<evidence type="ECO:0000256" key="4">
    <source>
        <dbReference type="PROSITE-ProRule" id="PRU00175"/>
    </source>
</evidence>
<dbReference type="GO" id="GO:0061630">
    <property type="term" value="F:ubiquitin protein ligase activity"/>
    <property type="evidence" value="ECO:0007669"/>
    <property type="project" value="TreeGrafter"/>
</dbReference>
<name>A0A6A5S5I0_9PLEO</name>
<evidence type="ECO:0000259" key="7">
    <source>
        <dbReference type="PROSITE" id="PS51787"/>
    </source>
</evidence>
<dbReference type="InterPro" id="IPR013083">
    <property type="entry name" value="Znf_RING/FYVE/PHD"/>
</dbReference>
<evidence type="ECO:0000256" key="5">
    <source>
        <dbReference type="SAM" id="MobiDB-lite"/>
    </source>
</evidence>
<reference evidence="8" key="1">
    <citation type="journal article" date="2020" name="Stud. Mycol.">
        <title>101 Dothideomycetes genomes: a test case for predicting lifestyles and emergence of pathogens.</title>
        <authorList>
            <person name="Haridas S."/>
            <person name="Albert R."/>
            <person name="Binder M."/>
            <person name="Bloem J."/>
            <person name="Labutti K."/>
            <person name="Salamov A."/>
            <person name="Andreopoulos B."/>
            <person name="Baker S."/>
            <person name="Barry K."/>
            <person name="Bills G."/>
            <person name="Bluhm B."/>
            <person name="Cannon C."/>
            <person name="Castanera R."/>
            <person name="Culley D."/>
            <person name="Daum C."/>
            <person name="Ezra D."/>
            <person name="Gonzalez J."/>
            <person name="Henrissat B."/>
            <person name="Kuo A."/>
            <person name="Liang C."/>
            <person name="Lipzen A."/>
            <person name="Lutzoni F."/>
            <person name="Magnuson J."/>
            <person name="Mondo S."/>
            <person name="Nolan M."/>
            <person name="Ohm R."/>
            <person name="Pangilinan J."/>
            <person name="Park H.-J."/>
            <person name="Ramirez L."/>
            <person name="Alfaro M."/>
            <person name="Sun H."/>
            <person name="Tritt A."/>
            <person name="Yoshinaga Y."/>
            <person name="Zwiers L.-H."/>
            <person name="Turgeon B."/>
            <person name="Goodwin S."/>
            <person name="Spatafora J."/>
            <person name="Crous P."/>
            <person name="Grigoriev I."/>
        </authorList>
    </citation>
    <scope>NUCLEOTIDE SEQUENCE</scope>
    <source>
        <strain evidence="8">CBS 183.55</strain>
    </source>
</reference>
<dbReference type="InterPro" id="IPR003111">
    <property type="entry name" value="Lon_prtase_N"/>
</dbReference>
<dbReference type="InterPro" id="IPR001841">
    <property type="entry name" value="Znf_RING"/>
</dbReference>
<dbReference type="InterPro" id="IPR046336">
    <property type="entry name" value="Lon_prtase_N_sf"/>
</dbReference>
<dbReference type="SMART" id="SM00464">
    <property type="entry name" value="LON"/>
    <property type="match status" value="1"/>
</dbReference>
<feature type="domain" description="RING-type" evidence="6">
    <location>
        <begin position="236"/>
        <end position="274"/>
    </location>
</feature>
<keyword evidence="2 4" id="KW-0863">Zinc-finger</keyword>
<dbReference type="PROSITE" id="PS00518">
    <property type="entry name" value="ZF_RING_1"/>
    <property type="match status" value="2"/>
</dbReference>
<sequence length="569" mass="64105">MNCPREKGCSLVNDVEHSFEQRVPPQVFMVNDGLATEAQVVDALAAHRDARQLVRLVQCPSCSHPLKSPVTLPCSHTVCRGCLPEPQPRTNISYPNTPDRLMGIVCPLIGCGAEHAAAECSVDVTLTKLMELVAQEIAQHRPSSKHSSILLQEILRRDSAEEVNNEKEKDHSSEQGSQEVLHGGRLVSTYDMAEMGKLRYSSEVEYSTTSADDDHEHMDVELVERLREVTYQELDCLVCYNMMLEPTTTTCGHTFCRRCLARVMDHSNICPFCRRDLHISASLRTKQCSNAILNSLLNGLCPDLVASRAEAVKAEEQAGNDVMSTPLFICTLAMPAMPTFLHVFEPRYRLMMRRVLEGNRQFGMVMYNRTTSSQGSLGSVPFLKYGTMLEIVNYELLRDGRSFVETRGIGRFKVRAHGMLDGYNVASVERVEDVSLAEEAALEQRETTMARDLAESHFREDPQTQLPTDIAVESLSTQQLLDTCTAFVREMREASAPWLRDRIIQVYGEPPEDPALFPYWFASVVPVLEEEKYVLLRTTHVRERLKVVYSWIGRIRGQRWASGSACNIL</sequence>
<keyword evidence="9" id="KW-1185">Reference proteome</keyword>
<dbReference type="GeneID" id="54356231"/>
<evidence type="ECO:0000256" key="2">
    <source>
        <dbReference type="ARBA" id="ARBA00022771"/>
    </source>
</evidence>
<proteinExistence type="predicted"/>
<dbReference type="PANTHER" id="PTHR23327:SF42">
    <property type="entry name" value="LON PEPTIDASE N-TERMINAL DOMAIN AND RING FINGER PROTEIN C14F5.10C"/>
    <property type="match status" value="1"/>
</dbReference>
<dbReference type="Gene3D" id="1.20.58.1480">
    <property type="match status" value="1"/>
</dbReference>
<feature type="compositionally biased region" description="Basic and acidic residues" evidence="5">
    <location>
        <begin position="161"/>
        <end position="173"/>
    </location>
</feature>
<dbReference type="PANTHER" id="PTHR23327">
    <property type="entry name" value="RING FINGER PROTEIN 127"/>
    <property type="match status" value="1"/>
</dbReference>
<dbReference type="GO" id="GO:0008270">
    <property type="term" value="F:zinc ion binding"/>
    <property type="evidence" value="ECO:0007669"/>
    <property type="project" value="UniProtKB-KW"/>
</dbReference>
<feature type="domain" description="Lon N-terminal" evidence="7">
    <location>
        <begin position="322"/>
        <end position="556"/>
    </location>
</feature>
<dbReference type="InterPro" id="IPR027370">
    <property type="entry name" value="Znf-RING_euk"/>
</dbReference>
<keyword evidence="1" id="KW-0479">Metal-binding</keyword>
<dbReference type="SUPFAM" id="SSF88697">
    <property type="entry name" value="PUA domain-like"/>
    <property type="match status" value="1"/>
</dbReference>
<evidence type="ECO:0000256" key="3">
    <source>
        <dbReference type="ARBA" id="ARBA00022833"/>
    </source>
</evidence>
<dbReference type="PROSITE" id="PS50089">
    <property type="entry name" value="ZF_RING_2"/>
    <property type="match status" value="2"/>
</dbReference>
<dbReference type="RefSeq" id="XP_033452995.1">
    <property type="nucleotide sequence ID" value="XM_033598564.1"/>
</dbReference>
<dbReference type="Pfam" id="PF02190">
    <property type="entry name" value="LON_substr_bdg"/>
    <property type="match status" value="1"/>
</dbReference>
<dbReference type="Pfam" id="PF13923">
    <property type="entry name" value="zf-C3HC4_2"/>
    <property type="match status" value="1"/>
</dbReference>
<evidence type="ECO:0000313" key="8">
    <source>
        <dbReference type="EMBL" id="KAF1932747.1"/>
    </source>
</evidence>
<protein>
    <recommendedName>
        <fullName evidence="10">ATP-dependent protease</fullName>
    </recommendedName>
</protein>
<dbReference type="Gene3D" id="3.30.40.10">
    <property type="entry name" value="Zinc/RING finger domain, C3HC4 (zinc finger)"/>
    <property type="match status" value="2"/>
</dbReference>
<evidence type="ECO:0008006" key="10">
    <source>
        <dbReference type="Google" id="ProtNLM"/>
    </source>
</evidence>
<dbReference type="Gene3D" id="2.30.130.40">
    <property type="entry name" value="LON domain-like"/>
    <property type="match status" value="1"/>
</dbReference>
<dbReference type="PROSITE" id="PS51787">
    <property type="entry name" value="LON_N"/>
    <property type="match status" value="1"/>
</dbReference>
<dbReference type="SMART" id="SM00184">
    <property type="entry name" value="RING"/>
    <property type="match status" value="2"/>
</dbReference>
<organism evidence="8 9">
    <name type="scientific">Didymella exigua CBS 183.55</name>
    <dbReference type="NCBI Taxonomy" id="1150837"/>
    <lineage>
        <taxon>Eukaryota</taxon>
        <taxon>Fungi</taxon>
        <taxon>Dikarya</taxon>
        <taxon>Ascomycota</taxon>
        <taxon>Pezizomycotina</taxon>
        <taxon>Dothideomycetes</taxon>
        <taxon>Pleosporomycetidae</taxon>
        <taxon>Pleosporales</taxon>
        <taxon>Pleosporineae</taxon>
        <taxon>Didymellaceae</taxon>
        <taxon>Didymella</taxon>
    </lineage>
</organism>
<gene>
    <name evidence="8" type="ORF">M421DRAFT_97989</name>
</gene>
<dbReference type="EMBL" id="ML978958">
    <property type="protein sequence ID" value="KAF1932747.1"/>
    <property type="molecule type" value="Genomic_DNA"/>
</dbReference>
<dbReference type="InterPro" id="IPR017907">
    <property type="entry name" value="Znf_RING_CS"/>
</dbReference>
<evidence type="ECO:0000313" key="9">
    <source>
        <dbReference type="Proteomes" id="UP000800082"/>
    </source>
</evidence>
<dbReference type="OrthoDB" id="264917at2759"/>
<feature type="domain" description="RING-type" evidence="6">
    <location>
        <begin position="59"/>
        <end position="108"/>
    </location>
</feature>
<dbReference type="SUPFAM" id="SSF57850">
    <property type="entry name" value="RING/U-box"/>
    <property type="match status" value="2"/>
</dbReference>
<evidence type="ECO:0000259" key="6">
    <source>
        <dbReference type="PROSITE" id="PS50089"/>
    </source>
</evidence>